<accession>A0A6J5LWN0</accession>
<reference evidence="1" key="1">
    <citation type="submission" date="2020-04" db="EMBL/GenBank/DDBJ databases">
        <authorList>
            <person name="Chiriac C."/>
            <person name="Salcher M."/>
            <person name="Ghai R."/>
            <person name="Kavagutti S V."/>
        </authorList>
    </citation>
    <scope>NUCLEOTIDE SEQUENCE</scope>
</reference>
<proteinExistence type="predicted"/>
<organism evidence="1">
    <name type="scientific">uncultured Caudovirales phage</name>
    <dbReference type="NCBI Taxonomy" id="2100421"/>
    <lineage>
        <taxon>Viruses</taxon>
        <taxon>Duplodnaviria</taxon>
        <taxon>Heunggongvirae</taxon>
        <taxon>Uroviricota</taxon>
        <taxon>Caudoviricetes</taxon>
        <taxon>Peduoviridae</taxon>
        <taxon>Maltschvirus</taxon>
        <taxon>Maltschvirus maltsch</taxon>
    </lineage>
</organism>
<evidence type="ECO:0000313" key="1">
    <source>
        <dbReference type="EMBL" id="CAB4138918.1"/>
    </source>
</evidence>
<gene>
    <name evidence="1" type="ORF">UFOVP343_26</name>
</gene>
<sequence length="68" mass="7552">MNQPTTDKAKRLASEATLIGVVCGVPFYESPTHGDESPLIYINKEGKAKLSDHWELPSYDELPTDAIY</sequence>
<name>A0A6J5LWN0_9CAUD</name>
<dbReference type="EMBL" id="LR796358">
    <property type="protein sequence ID" value="CAB4138918.1"/>
    <property type="molecule type" value="Genomic_DNA"/>
</dbReference>
<protein>
    <submittedName>
        <fullName evidence="1">Uncharacterized protein</fullName>
    </submittedName>
</protein>